<gene>
    <name evidence="10" type="primary">LOC108733570</name>
</gene>
<dbReference type="GO" id="GO:0000422">
    <property type="term" value="P:autophagy of mitochondrion"/>
    <property type="evidence" value="ECO:0007669"/>
    <property type="project" value="TreeGrafter"/>
</dbReference>
<dbReference type="GO" id="GO:0015031">
    <property type="term" value="P:protein transport"/>
    <property type="evidence" value="ECO:0007669"/>
    <property type="project" value="TreeGrafter"/>
</dbReference>
<evidence type="ECO:0000256" key="6">
    <source>
        <dbReference type="ARBA" id="ARBA00023121"/>
    </source>
</evidence>
<comment type="similarity">
    <text evidence="3">Belongs to the sorting nexin family.</text>
</comment>
<dbReference type="GO" id="GO:0005769">
    <property type="term" value="C:early endosome"/>
    <property type="evidence" value="ECO:0007669"/>
    <property type="project" value="TreeGrafter"/>
</dbReference>
<evidence type="ECO:0000256" key="5">
    <source>
        <dbReference type="ARBA" id="ARBA00022490"/>
    </source>
</evidence>
<dbReference type="GO" id="GO:0061709">
    <property type="term" value="P:reticulophagy"/>
    <property type="evidence" value="ECO:0007669"/>
    <property type="project" value="TreeGrafter"/>
</dbReference>
<dbReference type="GO" id="GO:0035091">
    <property type="term" value="F:phosphatidylinositol binding"/>
    <property type="evidence" value="ECO:0007669"/>
    <property type="project" value="InterPro"/>
</dbReference>
<evidence type="ECO:0000313" key="10">
    <source>
        <dbReference type="RefSeq" id="XP_018320261.1"/>
    </source>
</evidence>
<dbReference type="GO" id="GO:0000407">
    <property type="term" value="C:phagophore assembly site"/>
    <property type="evidence" value="ECO:0007669"/>
    <property type="project" value="TreeGrafter"/>
</dbReference>
<dbReference type="InterPro" id="IPR001683">
    <property type="entry name" value="PX_dom"/>
</dbReference>
<dbReference type="AlphaFoldDB" id="A0A1W4W866"/>
<evidence type="ECO:0000256" key="7">
    <source>
        <dbReference type="ARBA" id="ARBA00023136"/>
    </source>
</evidence>
<dbReference type="Proteomes" id="UP000192223">
    <property type="component" value="Unplaced"/>
</dbReference>
<dbReference type="SUPFAM" id="SSF103657">
    <property type="entry name" value="BAR/IMD domain-like"/>
    <property type="match status" value="1"/>
</dbReference>
<keyword evidence="5" id="KW-0963">Cytoplasm</keyword>
<dbReference type="GO" id="GO:0034727">
    <property type="term" value="P:piecemeal microautophagy of the nucleus"/>
    <property type="evidence" value="ECO:0007669"/>
    <property type="project" value="TreeGrafter"/>
</dbReference>
<dbReference type="SUPFAM" id="SSF64268">
    <property type="entry name" value="PX domain"/>
    <property type="match status" value="1"/>
</dbReference>
<accession>A0A1W4W866</accession>
<dbReference type="PROSITE" id="PS50195">
    <property type="entry name" value="PX"/>
    <property type="match status" value="1"/>
</dbReference>
<dbReference type="GO" id="GO:0032456">
    <property type="term" value="P:endocytic recycling"/>
    <property type="evidence" value="ECO:0007669"/>
    <property type="project" value="TreeGrafter"/>
</dbReference>
<name>A0A1W4W866_AGRPL</name>
<dbReference type="InterPro" id="IPR027267">
    <property type="entry name" value="AH/BAR_dom_sf"/>
</dbReference>
<reference evidence="10" key="1">
    <citation type="submission" date="2025-08" db="UniProtKB">
        <authorList>
            <consortium name="RefSeq"/>
        </authorList>
    </citation>
    <scope>IDENTIFICATION</scope>
    <source>
        <tissue evidence="10">Entire body</tissue>
    </source>
</reference>
<dbReference type="PANTHER" id="PTHR45949">
    <property type="entry name" value="SORTING NEXIN-4"/>
    <property type="match status" value="1"/>
</dbReference>
<sequence>MEDNIQSCSAILNVVSENKDINSIVKEHERRSSLSNSNYTFDNSMVQSPSLESFSTIPDSEIISDLNSDDVDLCVKVDNPQKYLDTLETYITFRITTKATRSDFLENEYVVRRRYSDFAWLRQKLVECHPFCIIPPLPGKHSLIGQLDRYSKEFILSRTKLLHIFMSRVTGHEILNSNEHYKMFITANQMDFSTHRKHNSPKSNPTVKLYPFNNSNPSREPSHLVIRNQQLEFEKTKDYLDVLSDKLMAVEKISSRINKERHDYVTKLNELYPAFAAWATIEPQIVGLLQNISTATEKNAWALGSMISNYGKSMADPIKEFLLYIDVVKEALQRREICQQNYEESFQELIKKRTEKDQLLANHYSQKAGAFSVWKQPTSDEKLEKLGAHIPQLVKKVESHQDVLECANESLKSDLQKWNIEKQHCLKKILLDFANKQIEYYEKTVSTWENVTNELTTQNSRKTISPSK</sequence>
<dbReference type="PANTHER" id="PTHR45949:SF2">
    <property type="entry name" value="SORTING NEXIN-4"/>
    <property type="match status" value="1"/>
</dbReference>
<organism evidence="9 10">
    <name type="scientific">Agrilus planipennis</name>
    <name type="common">Emerald ash borer</name>
    <name type="synonym">Agrilus marcopoli</name>
    <dbReference type="NCBI Taxonomy" id="224129"/>
    <lineage>
        <taxon>Eukaryota</taxon>
        <taxon>Metazoa</taxon>
        <taxon>Ecdysozoa</taxon>
        <taxon>Arthropoda</taxon>
        <taxon>Hexapoda</taxon>
        <taxon>Insecta</taxon>
        <taxon>Pterygota</taxon>
        <taxon>Neoptera</taxon>
        <taxon>Endopterygota</taxon>
        <taxon>Coleoptera</taxon>
        <taxon>Polyphaga</taxon>
        <taxon>Elateriformia</taxon>
        <taxon>Buprestoidea</taxon>
        <taxon>Buprestidae</taxon>
        <taxon>Agrilinae</taxon>
        <taxon>Agrilus</taxon>
    </lineage>
</organism>
<keyword evidence="9" id="KW-1185">Reference proteome</keyword>
<keyword evidence="4" id="KW-0813">Transport</keyword>
<comment type="subcellular location">
    <subcellularLocation>
        <location evidence="2">Cytoplasm</location>
    </subcellularLocation>
    <subcellularLocation>
        <location evidence="1">Endomembrane system</location>
        <topology evidence="1">Peripheral membrane protein</topology>
    </subcellularLocation>
</comment>
<evidence type="ECO:0000256" key="1">
    <source>
        <dbReference type="ARBA" id="ARBA00004184"/>
    </source>
</evidence>
<proteinExistence type="inferred from homology"/>
<dbReference type="STRING" id="224129.A0A1W4W866"/>
<dbReference type="GeneID" id="108733570"/>
<evidence type="ECO:0000256" key="3">
    <source>
        <dbReference type="ARBA" id="ARBA00010883"/>
    </source>
</evidence>
<dbReference type="SMART" id="SM00312">
    <property type="entry name" value="PX"/>
    <property type="match status" value="1"/>
</dbReference>
<evidence type="ECO:0000313" key="9">
    <source>
        <dbReference type="Proteomes" id="UP000192223"/>
    </source>
</evidence>
<keyword evidence="7" id="KW-0472">Membrane</keyword>
<keyword evidence="6" id="KW-0446">Lipid-binding</keyword>
<evidence type="ECO:0000259" key="8">
    <source>
        <dbReference type="PROSITE" id="PS50195"/>
    </source>
</evidence>
<dbReference type="Gene3D" id="3.30.1520.10">
    <property type="entry name" value="Phox-like domain"/>
    <property type="match status" value="1"/>
</dbReference>
<evidence type="ECO:0000256" key="2">
    <source>
        <dbReference type="ARBA" id="ARBA00004496"/>
    </source>
</evidence>
<dbReference type="Pfam" id="PF00787">
    <property type="entry name" value="PX"/>
    <property type="match status" value="1"/>
</dbReference>
<dbReference type="InterPro" id="IPR015404">
    <property type="entry name" value="Vps5_C"/>
</dbReference>
<dbReference type="KEGG" id="apln:108733570"/>
<dbReference type="CDD" id="cd06860">
    <property type="entry name" value="PX_SNX7_30_like"/>
    <property type="match status" value="1"/>
</dbReference>
<dbReference type="InterPro" id="IPR036871">
    <property type="entry name" value="PX_dom_sf"/>
</dbReference>
<dbReference type="InParanoid" id="A0A1W4W866"/>
<evidence type="ECO:0000256" key="4">
    <source>
        <dbReference type="ARBA" id="ARBA00022448"/>
    </source>
</evidence>
<dbReference type="RefSeq" id="XP_018320261.1">
    <property type="nucleotide sequence ID" value="XM_018464759.2"/>
</dbReference>
<dbReference type="OrthoDB" id="205639at2759"/>
<dbReference type="Gene3D" id="1.20.1270.60">
    <property type="entry name" value="Arfaptin homology (AH) domain/BAR domain"/>
    <property type="match status" value="1"/>
</dbReference>
<feature type="domain" description="PX" evidence="8">
    <location>
        <begin position="71"/>
        <end position="191"/>
    </location>
</feature>
<dbReference type="Pfam" id="PF09325">
    <property type="entry name" value="Vps5"/>
    <property type="match status" value="1"/>
</dbReference>
<protein>
    <submittedName>
        <fullName evidence="10">Sorting nexin-7-like</fullName>
    </submittedName>
</protein>